<accession>A0A6V7CL98</accession>
<evidence type="ECO:0000313" key="7">
    <source>
        <dbReference type="Proteomes" id="UP001187425"/>
    </source>
</evidence>
<dbReference type="Proteomes" id="UP000515406">
    <property type="component" value="Chromosome"/>
</dbReference>
<dbReference type="EMBL" id="LR828257">
    <property type="protein sequence ID" value="CAD0318562.1"/>
    <property type="molecule type" value="Genomic_DNA"/>
</dbReference>
<feature type="domain" description="Glycosyl transferase family 1" evidence="3">
    <location>
        <begin position="204"/>
        <end position="347"/>
    </location>
</feature>
<keyword evidence="2 5" id="KW-0808">Transferase</keyword>
<dbReference type="PANTHER" id="PTHR12526:SF629">
    <property type="entry name" value="TEICHURONIC ACID BIOSYNTHESIS GLYCOSYLTRANSFERASE TUAH-RELATED"/>
    <property type="match status" value="1"/>
</dbReference>
<dbReference type="Gene3D" id="3.40.50.2000">
    <property type="entry name" value="Glycogen Phosphorylase B"/>
    <property type="match status" value="2"/>
</dbReference>
<proteinExistence type="predicted"/>
<dbReference type="EC" id="2.4.-.-" evidence="5"/>
<dbReference type="Proteomes" id="UP001187425">
    <property type="component" value="Unassembled WGS sequence"/>
</dbReference>
<evidence type="ECO:0000256" key="1">
    <source>
        <dbReference type="ARBA" id="ARBA00022676"/>
    </source>
</evidence>
<dbReference type="GO" id="GO:0016757">
    <property type="term" value="F:glycosyltransferase activity"/>
    <property type="evidence" value="ECO:0007669"/>
    <property type="project" value="UniProtKB-KW"/>
</dbReference>
<organism evidence="4 6">
    <name type="scientific">Xanthomonas hortorum pv. vitians</name>
    <dbReference type="NCBI Taxonomy" id="83224"/>
    <lineage>
        <taxon>Bacteria</taxon>
        <taxon>Pseudomonadati</taxon>
        <taxon>Pseudomonadota</taxon>
        <taxon>Gammaproteobacteria</taxon>
        <taxon>Lysobacterales</taxon>
        <taxon>Lysobacteraceae</taxon>
        <taxon>Xanthomonas</taxon>
    </lineage>
</organism>
<dbReference type="SUPFAM" id="SSF53756">
    <property type="entry name" value="UDP-Glycosyltransferase/glycogen phosphorylase"/>
    <property type="match status" value="1"/>
</dbReference>
<dbReference type="InterPro" id="IPR001296">
    <property type="entry name" value="Glyco_trans_1"/>
</dbReference>
<evidence type="ECO:0000313" key="4">
    <source>
        <dbReference type="EMBL" id="CAD0318557.1"/>
    </source>
</evidence>
<dbReference type="GO" id="GO:1901135">
    <property type="term" value="P:carbohydrate derivative metabolic process"/>
    <property type="evidence" value="ECO:0007669"/>
    <property type="project" value="UniProtKB-ARBA"/>
</dbReference>
<dbReference type="Pfam" id="PF00534">
    <property type="entry name" value="Glycos_transf_1"/>
    <property type="match status" value="1"/>
</dbReference>
<keyword evidence="1 5" id="KW-0328">Glycosyltransferase</keyword>
<evidence type="ECO:0000313" key="6">
    <source>
        <dbReference type="Proteomes" id="UP000515406"/>
    </source>
</evidence>
<dbReference type="GeneID" id="55513301"/>
<dbReference type="RefSeq" id="WP_074056620.1">
    <property type="nucleotide sequence ID" value="NZ_CP060399.1"/>
</dbReference>
<evidence type="ECO:0000259" key="3">
    <source>
        <dbReference type="Pfam" id="PF00534"/>
    </source>
</evidence>
<dbReference type="PANTHER" id="PTHR12526">
    <property type="entry name" value="GLYCOSYLTRANSFERASE"/>
    <property type="match status" value="1"/>
</dbReference>
<evidence type="ECO:0000256" key="2">
    <source>
        <dbReference type="ARBA" id="ARBA00022679"/>
    </source>
</evidence>
<protein>
    <submittedName>
        <fullName evidence="5">Glycosyltransferase</fullName>
        <ecNumber evidence="5">2.4.-.-</ecNumber>
    </submittedName>
</protein>
<keyword evidence="6" id="KW-1185">Reference proteome</keyword>
<gene>
    <name evidence="4" type="ORF">CFBP498_14660</name>
    <name evidence="5" type="ORF">R4K57_12900</name>
</gene>
<name>A0A6V7CL98_9XANT</name>
<sequence>MVGPHPPERSGIAEYTAGLSNLLRNQGVQVDAFTLDDLTRLGVAVVVGRLLEADAIVYQMGNHPAFHGWMLPLMAAAPGIVHLHDLVLHHMAAGVLNDEGRLLNGDYLGLLEKWCSVTEVRSASLALRSGSPVWNREDVVRFPLHQVATKLATEVVVHSQYAADRVTRDFPWLPVTVVPQLYPVVAPHRVHDGLRTIALLGGGQANRRFDWVVQALTMIDADLDEPITLEIAGQVEAAVLLQLEALADLRNVRLVNHGHVDDDQFWEVFERADLMIALRQPTMGEASAVVCKAMQAGLPSVVSDHGWYAELPVSVKKLAPDTQCPQALAALLRQLALDPAAYAAWAEECSDAARRPALDPYVATEQYARLLRRHRVVSDFRDQVADAVASLKVEIDSPLVEELHRIDVLSSLRGDRWVNPALAALKDQELDSHARLVGATVGPYPYSQPLPEDAFQGHAAVPEQEMLVAQPSSMVSLRVELTNNSTYSWFSPLGHALRPFGIYLGHFWIHAETPTAVTEQPRHFIYDAVAPMSSAVHDLTVRAPAVAGDYYLEIDLVQESVCWFKSRGFSPARLLIRVEAAQD</sequence>
<reference evidence="5 7" key="2">
    <citation type="submission" date="2023-10" db="EMBL/GenBank/DDBJ databases">
        <title>A new tool for lettuce pathogen research.</title>
        <authorList>
            <person name="Horton K.N."/>
            <person name="Cseke L.J."/>
            <person name="Badiwe M."/>
            <person name="Tesfaye D."/>
            <person name="Klein A."/>
            <person name="Su J."/>
            <person name="Potnis N."/>
            <person name="Gassmann W."/>
        </authorList>
    </citation>
    <scope>NUCLEOTIDE SEQUENCE [LARGE SCALE GENOMIC DNA]</scope>
    <source>
        <strain evidence="5 7">JSKH1901</strain>
    </source>
</reference>
<reference evidence="4 6" key="1">
    <citation type="submission" date="2020-07" db="EMBL/GenBank/DDBJ databases">
        <authorList>
            <person name="Pothier F. J."/>
        </authorList>
    </citation>
    <scope>NUCLEOTIDE SEQUENCE [LARGE SCALE GENOMIC DNA]</scope>
    <source>
        <strain evidence="4 6">CFBP 498</strain>
    </source>
</reference>
<dbReference type="AlphaFoldDB" id="A0A6V7CL98"/>
<dbReference type="EMBL" id="LR828257">
    <property type="protein sequence ID" value="CAD0318557.1"/>
    <property type="molecule type" value="Genomic_DNA"/>
</dbReference>
<evidence type="ECO:0000313" key="5">
    <source>
        <dbReference type="EMBL" id="MDV7249295.1"/>
    </source>
</evidence>
<dbReference type="EMBL" id="JAWMQI010000045">
    <property type="protein sequence ID" value="MDV7249295.1"/>
    <property type="molecule type" value="Genomic_DNA"/>
</dbReference>